<proteinExistence type="predicted"/>
<dbReference type="PANTHER" id="PTHR38402">
    <property type="entry name" value="MITOCHONDRIAL OUTER MEMBRANE PROTEIN OM14"/>
    <property type="match status" value="1"/>
</dbReference>
<name>A0A9W4WGS5_9PEZI</name>
<dbReference type="InterPro" id="IPR039454">
    <property type="entry name" value="OM14"/>
</dbReference>
<sequence length="133" mass="14047">MTLSSPSGSISPEPWVAARTTLQTSVINGHPSTQSHAGPLSYAAAAAKGPKQTPEEAAAPQPPEVAVTDSAASTSSLVDVDMPSVHTVPNDFLEQEIQTETQADRRDREEKARAEADLAKKKAASKARRADSW</sequence>
<keyword evidence="3" id="KW-1185">Reference proteome</keyword>
<dbReference type="GO" id="GO:0005741">
    <property type="term" value="C:mitochondrial outer membrane"/>
    <property type="evidence" value="ECO:0007669"/>
    <property type="project" value="InterPro"/>
</dbReference>
<feature type="compositionally biased region" description="Polar residues" evidence="1">
    <location>
        <begin position="24"/>
        <end position="36"/>
    </location>
</feature>
<dbReference type="EMBL" id="CAMGZC010003299">
    <property type="protein sequence ID" value="CAI0655632.1"/>
    <property type="molecule type" value="Genomic_DNA"/>
</dbReference>
<dbReference type="Proteomes" id="UP001152533">
    <property type="component" value="Unassembled WGS sequence"/>
</dbReference>
<gene>
    <name evidence="2" type="ORF">CGXH109_LOCUS151610</name>
</gene>
<comment type="caution">
    <text evidence="2">The sequence shown here is derived from an EMBL/GenBank/DDBJ whole genome shotgun (WGS) entry which is preliminary data.</text>
</comment>
<evidence type="ECO:0000313" key="2">
    <source>
        <dbReference type="EMBL" id="CAI0655632.1"/>
    </source>
</evidence>
<dbReference type="GO" id="GO:0006626">
    <property type="term" value="P:protein targeting to mitochondrion"/>
    <property type="evidence" value="ECO:0007669"/>
    <property type="project" value="TreeGrafter"/>
</dbReference>
<reference evidence="2" key="1">
    <citation type="submission" date="2022-08" db="EMBL/GenBank/DDBJ databases">
        <authorList>
            <person name="Giroux E."/>
            <person name="Giroux E."/>
        </authorList>
    </citation>
    <scope>NUCLEOTIDE SEQUENCE</scope>
    <source>
        <strain evidence="2">H1091258</strain>
    </source>
</reference>
<dbReference type="PANTHER" id="PTHR38402:SF1">
    <property type="entry name" value="MITOCHONDRIAL OUTER MEMBRANE PROTEIN OM14"/>
    <property type="match status" value="1"/>
</dbReference>
<dbReference type="AlphaFoldDB" id="A0A9W4WGS5"/>
<accession>A0A9W4WGS5</accession>
<feature type="compositionally biased region" description="Basic and acidic residues" evidence="1">
    <location>
        <begin position="102"/>
        <end position="120"/>
    </location>
</feature>
<feature type="compositionally biased region" description="Low complexity" evidence="1">
    <location>
        <begin position="55"/>
        <end position="81"/>
    </location>
</feature>
<feature type="non-terminal residue" evidence="2">
    <location>
        <position position="133"/>
    </location>
</feature>
<feature type="region of interest" description="Disordered" evidence="1">
    <location>
        <begin position="24"/>
        <end position="133"/>
    </location>
</feature>
<evidence type="ECO:0000256" key="1">
    <source>
        <dbReference type="SAM" id="MobiDB-lite"/>
    </source>
</evidence>
<organism evidence="2 3">
    <name type="scientific">Colletotrichum noveboracense</name>
    <dbReference type="NCBI Taxonomy" id="2664923"/>
    <lineage>
        <taxon>Eukaryota</taxon>
        <taxon>Fungi</taxon>
        <taxon>Dikarya</taxon>
        <taxon>Ascomycota</taxon>
        <taxon>Pezizomycotina</taxon>
        <taxon>Sordariomycetes</taxon>
        <taxon>Hypocreomycetidae</taxon>
        <taxon>Glomerellales</taxon>
        <taxon>Glomerellaceae</taxon>
        <taxon>Colletotrichum</taxon>
        <taxon>Colletotrichum gloeosporioides species complex</taxon>
    </lineage>
</organism>
<dbReference type="GO" id="GO:1990593">
    <property type="term" value="F:nascent polypeptide-associated complex binding"/>
    <property type="evidence" value="ECO:0007669"/>
    <property type="project" value="InterPro"/>
</dbReference>
<evidence type="ECO:0000313" key="3">
    <source>
        <dbReference type="Proteomes" id="UP001152533"/>
    </source>
</evidence>
<protein>
    <submittedName>
        <fullName evidence="2">Uncharacterized protein</fullName>
    </submittedName>
</protein>